<dbReference type="Gene3D" id="3.90.1200.10">
    <property type="match status" value="1"/>
</dbReference>
<accession>A0A834N8Z9</accession>
<dbReference type="Pfam" id="PF02958">
    <property type="entry name" value="EcKL"/>
    <property type="match status" value="2"/>
</dbReference>
<evidence type="ECO:0000313" key="2">
    <source>
        <dbReference type="EMBL" id="KAF7398763.1"/>
    </source>
</evidence>
<keyword evidence="3" id="KW-1185">Reference proteome</keyword>
<proteinExistence type="predicted"/>
<gene>
    <name evidence="2" type="ORF">HZH66_006660</name>
</gene>
<dbReference type="InterPro" id="IPR015897">
    <property type="entry name" value="CHK_kinase-like"/>
</dbReference>
<dbReference type="AlphaFoldDB" id="A0A834N8Z9"/>
<dbReference type="InterPro" id="IPR011009">
    <property type="entry name" value="Kinase-like_dom_sf"/>
</dbReference>
<dbReference type="PANTHER" id="PTHR11012:SF57">
    <property type="entry name" value="LD10016P"/>
    <property type="match status" value="1"/>
</dbReference>
<reference evidence="2" key="1">
    <citation type="journal article" date="2020" name="G3 (Bethesda)">
        <title>High-Quality Assemblies for Three Invasive Social Wasps from the &lt;i&gt;Vespula&lt;/i&gt; Genus.</title>
        <authorList>
            <person name="Harrop T.W.R."/>
            <person name="Guhlin J."/>
            <person name="McLaughlin G.M."/>
            <person name="Permina E."/>
            <person name="Stockwell P."/>
            <person name="Gilligan J."/>
            <person name="Le Lec M.F."/>
            <person name="Gruber M.A.M."/>
            <person name="Quinn O."/>
            <person name="Lovegrove M."/>
            <person name="Duncan E.J."/>
            <person name="Remnant E.J."/>
            <person name="Van Eeckhoven J."/>
            <person name="Graham B."/>
            <person name="Knapp R.A."/>
            <person name="Langford K.W."/>
            <person name="Kronenberg Z."/>
            <person name="Press M.O."/>
            <person name="Eacker S.M."/>
            <person name="Wilson-Rankin E.E."/>
            <person name="Purcell J."/>
            <person name="Lester P.J."/>
            <person name="Dearden P.K."/>
        </authorList>
    </citation>
    <scope>NUCLEOTIDE SEQUENCE</scope>
    <source>
        <strain evidence="2">Marl-1</strain>
    </source>
</reference>
<evidence type="ECO:0000259" key="1">
    <source>
        <dbReference type="SMART" id="SM00587"/>
    </source>
</evidence>
<feature type="domain" description="CHK kinase-like" evidence="1">
    <location>
        <begin position="167"/>
        <end position="353"/>
    </location>
</feature>
<dbReference type="SMART" id="SM00587">
    <property type="entry name" value="CHK"/>
    <property type="match status" value="1"/>
</dbReference>
<name>A0A834N8Z9_VESVU</name>
<dbReference type="InterPro" id="IPR004119">
    <property type="entry name" value="EcKL"/>
</dbReference>
<evidence type="ECO:0000313" key="3">
    <source>
        <dbReference type="Proteomes" id="UP000614350"/>
    </source>
</evidence>
<dbReference type="PANTHER" id="PTHR11012">
    <property type="entry name" value="PROTEIN KINASE-LIKE DOMAIN-CONTAINING"/>
    <property type="match status" value="1"/>
</dbReference>
<organism evidence="2 3">
    <name type="scientific">Vespula vulgaris</name>
    <name type="common">Yellow jacket</name>
    <name type="synonym">Wasp</name>
    <dbReference type="NCBI Taxonomy" id="7454"/>
    <lineage>
        <taxon>Eukaryota</taxon>
        <taxon>Metazoa</taxon>
        <taxon>Ecdysozoa</taxon>
        <taxon>Arthropoda</taxon>
        <taxon>Hexapoda</taxon>
        <taxon>Insecta</taxon>
        <taxon>Pterygota</taxon>
        <taxon>Neoptera</taxon>
        <taxon>Endopterygota</taxon>
        <taxon>Hymenoptera</taxon>
        <taxon>Apocrita</taxon>
        <taxon>Aculeata</taxon>
        <taxon>Vespoidea</taxon>
        <taxon>Vespidae</taxon>
        <taxon>Vespinae</taxon>
        <taxon>Vespula</taxon>
    </lineage>
</organism>
<comment type="caution">
    <text evidence="2">The sequence shown here is derived from an EMBL/GenBank/DDBJ whole genome shotgun (WGS) entry which is preliminary data.</text>
</comment>
<protein>
    <recommendedName>
        <fullName evidence="1">CHK kinase-like domain-containing protein</fullName>
    </recommendedName>
</protein>
<dbReference type="Proteomes" id="UP000614350">
    <property type="component" value="Unassembled WGS sequence"/>
</dbReference>
<dbReference type="SUPFAM" id="SSF56112">
    <property type="entry name" value="Protein kinase-like (PK-like)"/>
    <property type="match status" value="1"/>
</dbReference>
<sequence length="442" mass="51269">MRGEKFARREKIQVQSTISRPIRKRHMRHEECTFSKLCKNYYSMNCNFSTIGSLHILRKNKRPKTLESILAAECNETDVKLTDWDFGDASAKGDSYLTVVNKVKLNGLANGKPVQIDIVIKSLPQNLGRRKTYRSIIFFRNEVAFYTKIIPKFEQFLKSKNQANILCVPRHLKSLVDDMEQCTVILEAFATFHAISFAYKDQNKEEFDEMVTHLEETYFSPKYWDWYERFHKRLVGIATHALATEYPNSEALKRFTSYKLGSLVKMCYKICDSPNTPTSVVNQGDSWAPNVLVRDVEGDKKEALLLDFQLARCVSPILDLAFFIYSCTDKALRERFNEMLKIYHNKLTSVINSLGSNAEKLYSWETFMKEVKENFFYGIVFVLEAMPFTMLDNSQAFDLDTIIKGDEEVNIDDVWTIGNLETQWKRLRLADVIVHAVENGFL</sequence>
<dbReference type="EMBL" id="JACSEA010000006">
    <property type="protein sequence ID" value="KAF7398763.1"/>
    <property type="molecule type" value="Genomic_DNA"/>
</dbReference>